<keyword evidence="5" id="KW-1185">Reference proteome</keyword>
<protein>
    <submittedName>
        <fullName evidence="4">FHA domain-containing protein</fullName>
    </submittedName>
    <submittedName>
        <fullName evidence="3">PSer/pThr/pTyr-binding forkhead associated (FHA) protein</fullName>
    </submittedName>
</protein>
<dbReference type="InterPro" id="IPR008984">
    <property type="entry name" value="SMAD_FHA_dom_sf"/>
</dbReference>
<comment type="caution">
    <text evidence="3">The sequence shown here is derived from an EMBL/GenBank/DDBJ whole genome shotgun (WGS) entry which is preliminary data.</text>
</comment>
<dbReference type="AlphaFoldDB" id="A0A3N0ACQ5"/>
<evidence type="ECO:0000313" key="5">
    <source>
        <dbReference type="Proteomes" id="UP000309454"/>
    </source>
</evidence>
<dbReference type="Gene3D" id="2.60.200.20">
    <property type="match status" value="1"/>
</dbReference>
<dbReference type="Pfam" id="PF16697">
    <property type="entry name" value="Yop-YscD_cpl"/>
    <property type="match status" value="1"/>
</dbReference>
<reference evidence="4 5" key="1">
    <citation type="submission" date="2019-04" db="EMBL/GenBank/DDBJ databases">
        <title>Microbes associate with the intestines of laboratory mice.</title>
        <authorList>
            <person name="Navarre W."/>
            <person name="Wong E."/>
            <person name="Huang K.C."/>
            <person name="Tropini C."/>
            <person name="Ng K."/>
            <person name="Yu B."/>
        </authorList>
    </citation>
    <scope>NUCLEOTIDE SEQUENCE [LARGE SCALE GENOMIC DNA]</scope>
    <source>
        <strain evidence="4 5">NM48_B13</strain>
    </source>
</reference>
<organism evidence="3 6">
    <name type="scientific">Parvibacter caecicola</name>
    <dbReference type="NCBI Taxonomy" id="747645"/>
    <lineage>
        <taxon>Bacteria</taxon>
        <taxon>Bacillati</taxon>
        <taxon>Actinomycetota</taxon>
        <taxon>Coriobacteriia</taxon>
        <taxon>Coriobacteriales</taxon>
        <taxon>Coriobacteriaceae</taxon>
        <taxon>Parvibacter</taxon>
    </lineage>
</organism>
<keyword evidence="1" id="KW-0597">Phosphoprotein</keyword>
<dbReference type="InterPro" id="IPR032030">
    <property type="entry name" value="YscD_cytoplasmic_dom"/>
</dbReference>
<dbReference type="OrthoDB" id="9815925at2"/>
<evidence type="ECO:0000313" key="3">
    <source>
        <dbReference type="EMBL" id="MBB3170645.1"/>
    </source>
</evidence>
<evidence type="ECO:0000259" key="2">
    <source>
        <dbReference type="PROSITE" id="PS50006"/>
    </source>
</evidence>
<name>A0A3N0ACQ5_9ACTN</name>
<dbReference type="Proteomes" id="UP000309454">
    <property type="component" value="Unassembled WGS sequence"/>
</dbReference>
<dbReference type="RefSeq" id="WP_123184527.1">
    <property type="nucleotide sequence ID" value="NZ_CANPEU010000001.1"/>
</dbReference>
<dbReference type="SUPFAM" id="SSF49879">
    <property type="entry name" value="SMAD/FHA domain"/>
    <property type="match status" value="1"/>
</dbReference>
<feature type="domain" description="FHA" evidence="2">
    <location>
        <begin position="74"/>
        <end position="123"/>
    </location>
</feature>
<proteinExistence type="predicted"/>
<sequence>MTQTCPVCQSAVPEGAESCPVCGFKFQGATQKFTPVPVQPQATAAETPQQFQGVLRIMRGRRAGTAYPLGEEPLTIGRHPNSGIFLNDMTVSRLHATVEKLGGAYTIRDENSYNGVWVNNANVDMKVLRPGDMIQIGSYSLQYEEEEV</sequence>
<dbReference type="PROSITE" id="PS50006">
    <property type="entry name" value="FHA_DOMAIN"/>
    <property type="match status" value="1"/>
</dbReference>
<accession>A0A3N0ACQ5</accession>
<evidence type="ECO:0000256" key="1">
    <source>
        <dbReference type="ARBA" id="ARBA00022553"/>
    </source>
</evidence>
<evidence type="ECO:0000313" key="6">
    <source>
        <dbReference type="Proteomes" id="UP000530850"/>
    </source>
</evidence>
<dbReference type="InterPro" id="IPR000253">
    <property type="entry name" value="FHA_dom"/>
</dbReference>
<dbReference type="CDD" id="cd00060">
    <property type="entry name" value="FHA"/>
    <property type="match status" value="1"/>
</dbReference>
<dbReference type="EMBL" id="JACHYA010000001">
    <property type="protein sequence ID" value="MBB3170645.1"/>
    <property type="molecule type" value="Genomic_DNA"/>
</dbReference>
<gene>
    <name evidence="4" type="ORF">E5982_00615</name>
    <name evidence="3" type="ORF">FHR31_000425</name>
</gene>
<dbReference type="Proteomes" id="UP000530850">
    <property type="component" value="Unassembled WGS sequence"/>
</dbReference>
<dbReference type="EMBL" id="SSTM01000001">
    <property type="protein sequence ID" value="TJW12147.1"/>
    <property type="molecule type" value="Genomic_DNA"/>
</dbReference>
<dbReference type="SMART" id="SM00240">
    <property type="entry name" value="FHA"/>
    <property type="match status" value="1"/>
</dbReference>
<dbReference type="GeneID" id="93355826"/>
<evidence type="ECO:0000313" key="4">
    <source>
        <dbReference type="EMBL" id="TJW12147.1"/>
    </source>
</evidence>
<reference evidence="3 6" key="2">
    <citation type="submission" date="2020-08" db="EMBL/GenBank/DDBJ databases">
        <title>Sequencing the genomes of 1000 actinobacteria strains.</title>
        <authorList>
            <person name="Klenk H.-P."/>
        </authorList>
    </citation>
    <scope>NUCLEOTIDE SEQUENCE [LARGE SCALE GENOMIC DNA]</scope>
    <source>
        <strain evidence="3 6">DSM 22242</strain>
    </source>
</reference>